<keyword evidence="3" id="KW-1185">Reference proteome</keyword>
<gene>
    <name evidence="2" type="ORF">ElyMa_006235400</name>
</gene>
<evidence type="ECO:0000313" key="2">
    <source>
        <dbReference type="EMBL" id="GFR93807.1"/>
    </source>
</evidence>
<dbReference type="EMBL" id="BMAT01012514">
    <property type="protein sequence ID" value="GFR93807.1"/>
    <property type="molecule type" value="Genomic_DNA"/>
</dbReference>
<evidence type="ECO:0000259" key="1">
    <source>
        <dbReference type="Pfam" id="PF10551"/>
    </source>
</evidence>
<name>A0AAV4H6G1_9GAST</name>
<dbReference type="AlphaFoldDB" id="A0AAV4H6G1"/>
<dbReference type="Pfam" id="PF10551">
    <property type="entry name" value="MULE"/>
    <property type="match status" value="1"/>
</dbReference>
<dbReference type="PANTHER" id="PTHR47160">
    <property type="entry name" value="PUTATIVE-RELATED"/>
    <property type="match status" value="1"/>
</dbReference>
<feature type="domain" description="MULE transposase" evidence="1">
    <location>
        <begin position="10"/>
        <end position="110"/>
    </location>
</feature>
<dbReference type="PANTHER" id="PTHR47160:SF10">
    <property type="entry name" value="MULE TRANSPOSASE DOMAIN-CONTAINING PROTEIN"/>
    <property type="match status" value="1"/>
</dbReference>
<sequence length="178" mass="20551">MDLSKNARRWFVDATFKVVKAPFTQLWSVHTFVKADQETKQVPLAFALMRGKRRRDYQAVLRALKGELERLHGEGASFDLEAVLTDFEAAVWGAFHHVFPAVEMRGCNFHWGQAVFRKIQELAMQPGFQNDPGLNQYCKQILALPYLPWELIDPTLTELEYEATIEGQHHLCAYVRQT</sequence>
<comment type="caution">
    <text evidence="2">The sequence shown here is derived from an EMBL/GenBank/DDBJ whole genome shotgun (WGS) entry which is preliminary data.</text>
</comment>
<proteinExistence type="predicted"/>
<dbReference type="Proteomes" id="UP000762676">
    <property type="component" value="Unassembled WGS sequence"/>
</dbReference>
<accession>A0AAV4H6G1</accession>
<reference evidence="2 3" key="1">
    <citation type="journal article" date="2021" name="Elife">
        <title>Chloroplast acquisition without the gene transfer in kleptoplastic sea slugs, Plakobranchus ocellatus.</title>
        <authorList>
            <person name="Maeda T."/>
            <person name="Takahashi S."/>
            <person name="Yoshida T."/>
            <person name="Shimamura S."/>
            <person name="Takaki Y."/>
            <person name="Nagai Y."/>
            <person name="Toyoda A."/>
            <person name="Suzuki Y."/>
            <person name="Arimoto A."/>
            <person name="Ishii H."/>
            <person name="Satoh N."/>
            <person name="Nishiyama T."/>
            <person name="Hasebe M."/>
            <person name="Maruyama T."/>
            <person name="Minagawa J."/>
            <person name="Obokata J."/>
            <person name="Shigenobu S."/>
        </authorList>
    </citation>
    <scope>NUCLEOTIDE SEQUENCE [LARGE SCALE GENOMIC DNA]</scope>
</reference>
<organism evidence="2 3">
    <name type="scientific">Elysia marginata</name>
    <dbReference type="NCBI Taxonomy" id="1093978"/>
    <lineage>
        <taxon>Eukaryota</taxon>
        <taxon>Metazoa</taxon>
        <taxon>Spiralia</taxon>
        <taxon>Lophotrochozoa</taxon>
        <taxon>Mollusca</taxon>
        <taxon>Gastropoda</taxon>
        <taxon>Heterobranchia</taxon>
        <taxon>Euthyneura</taxon>
        <taxon>Panpulmonata</taxon>
        <taxon>Sacoglossa</taxon>
        <taxon>Placobranchoidea</taxon>
        <taxon>Plakobranchidae</taxon>
        <taxon>Elysia</taxon>
    </lineage>
</organism>
<dbReference type="InterPro" id="IPR018289">
    <property type="entry name" value="MULE_transposase_dom"/>
</dbReference>
<evidence type="ECO:0000313" key="3">
    <source>
        <dbReference type="Proteomes" id="UP000762676"/>
    </source>
</evidence>
<protein>
    <submittedName>
        <fullName evidence="2">WD repeat protein</fullName>
    </submittedName>
</protein>